<reference evidence="2" key="1">
    <citation type="journal article" date="2021" name="PeerJ">
        <title>Extensive microbial diversity within the chicken gut microbiome revealed by metagenomics and culture.</title>
        <authorList>
            <person name="Gilroy R."/>
            <person name="Ravi A."/>
            <person name="Getino M."/>
            <person name="Pursley I."/>
            <person name="Horton D.L."/>
            <person name="Alikhan N.F."/>
            <person name="Baker D."/>
            <person name="Gharbi K."/>
            <person name="Hall N."/>
            <person name="Watson M."/>
            <person name="Adriaenssens E.M."/>
            <person name="Foster-Nyarko E."/>
            <person name="Jarju S."/>
            <person name="Secka A."/>
            <person name="Antonio M."/>
            <person name="Oren A."/>
            <person name="Chaudhuri R.R."/>
            <person name="La Ragione R."/>
            <person name="Hildebrand F."/>
            <person name="Pallen M.J."/>
        </authorList>
    </citation>
    <scope>NUCLEOTIDE SEQUENCE</scope>
    <source>
        <strain evidence="2">ChiHjej9B8-13557</strain>
    </source>
</reference>
<reference evidence="2" key="2">
    <citation type="submission" date="2021-04" db="EMBL/GenBank/DDBJ databases">
        <authorList>
            <person name="Gilroy R."/>
        </authorList>
    </citation>
    <scope>NUCLEOTIDE SEQUENCE</scope>
    <source>
        <strain evidence="2">ChiHjej9B8-13557</strain>
    </source>
</reference>
<feature type="domain" description="DUF3658" evidence="1">
    <location>
        <begin position="200"/>
        <end position="295"/>
    </location>
</feature>
<dbReference type="Proteomes" id="UP000824211">
    <property type="component" value="Unassembled WGS sequence"/>
</dbReference>
<comment type="caution">
    <text evidence="2">The sequence shown here is derived from an EMBL/GenBank/DDBJ whole genome shotgun (WGS) entry which is preliminary data.</text>
</comment>
<protein>
    <recommendedName>
        <fullName evidence="1">DUF3658 domain-containing protein</fullName>
    </recommendedName>
</protein>
<evidence type="ECO:0000313" key="3">
    <source>
        <dbReference type="Proteomes" id="UP000824211"/>
    </source>
</evidence>
<proteinExistence type="predicted"/>
<dbReference type="Pfam" id="PF12395">
    <property type="entry name" value="DUF3658"/>
    <property type="match status" value="1"/>
</dbReference>
<accession>A0A9D2MDQ6</accession>
<evidence type="ECO:0000313" key="2">
    <source>
        <dbReference type="EMBL" id="HJB58295.1"/>
    </source>
</evidence>
<organism evidence="2 3">
    <name type="scientific">Candidatus Faecalibacterium faecipullorum</name>
    <dbReference type="NCBI Taxonomy" id="2838578"/>
    <lineage>
        <taxon>Bacteria</taxon>
        <taxon>Bacillati</taxon>
        <taxon>Bacillota</taxon>
        <taxon>Clostridia</taxon>
        <taxon>Eubacteriales</taxon>
        <taxon>Oscillospiraceae</taxon>
        <taxon>Faecalibacterium</taxon>
    </lineage>
</organism>
<name>A0A9D2MDQ6_9FIRM</name>
<sequence length="310" mass="34282">MLEVCFGDSAKGTLMLAQHCGGDVIAESVGVVTNARGLRAVWEKRKALREYKKRRAEMKKLAVPLGGRREDVVSVSFGLSEGDIYSPITPGECPRKACIRDWLAFSRYGEKILETEVDAFWDGCLADLRKLQAAPANVRVWLDATPDARCGLLFLAGLYREGGTELHVIELPRQVRRPDGCLVEYRGWAEVEPERFGAFLSRERVLPPTEVRAMAGQWQTLRAENAPLRVVEQGRVVSAGLDYYDGLIRQAIPDAPCQTAQIIGTALGKQKVPTGDQFIAKRLLHFIDAGELAVVQPGAEGFYSTVVQRQ</sequence>
<gene>
    <name evidence="2" type="ORF">H9771_01315</name>
</gene>
<dbReference type="InterPro" id="IPR022123">
    <property type="entry name" value="DUF3658"/>
</dbReference>
<dbReference type="EMBL" id="DWXX01000025">
    <property type="protein sequence ID" value="HJB58295.1"/>
    <property type="molecule type" value="Genomic_DNA"/>
</dbReference>
<dbReference type="AlphaFoldDB" id="A0A9D2MDQ6"/>
<evidence type="ECO:0000259" key="1">
    <source>
        <dbReference type="Pfam" id="PF12395"/>
    </source>
</evidence>